<proteinExistence type="predicted"/>
<sequence length="70" mass="8029">MTHKINKLIYLTLLITISLYVFYTPLLLAQNNEIRNNHLKIKVAAAQILTGYDIENNEKKISNSINLNNS</sequence>
<feature type="transmembrane region" description="Helical" evidence="1">
    <location>
        <begin position="7"/>
        <end position="28"/>
    </location>
</feature>
<accession>A0A3B0UVC2</accession>
<name>A0A3B0UVC2_9ZZZZ</name>
<keyword evidence="1" id="KW-1133">Transmembrane helix</keyword>
<reference evidence="2" key="1">
    <citation type="submission" date="2018-06" db="EMBL/GenBank/DDBJ databases">
        <authorList>
            <person name="Zhirakovskaya E."/>
        </authorList>
    </citation>
    <scope>NUCLEOTIDE SEQUENCE</scope>
</reference>
<evidence type="ECO:0000256" key="1">
    <source>
        <dbReference type="SAM" id="Phobius"/>
    </source>
</evidence>
<evidence type="ECO:0000313" key="2">
    <source>
        <dbReference type="EMBL" id="VAW23686.1"/>
    </source>
</evidence>
<keyword evidence="1" id="KW-0472">Membrane</keyword>
<organism evidence="2">
    <name type="scientific">hydrothermal vent metagenome</name>
    <dbReference type="NCBI Taxonomy" id="652676"/>
    <lineage>
        <taxon>unclassified sequences</taxon>
        <taxon>metagenomes</taxon>
        <taxon>ecological metagenomes</taxon>
    </lineage>
</organism>
<keyword evidence="1" id="KW-0812">Transmembrane</keyword>
<dbReference type="AlphaFoldDB" id="A0A3B0UVC2"/>
<protein>
    <submittedName>
        <fullName evidence="2">Uncharacterized protein</fullName>
    </submittedName>
</protein>
<gene>
    <name evidence="2" type="ORF">MNBD_BACTEROID01-1729</name>
</gene>
<dbReference type="EMBL" id="UOEP01000199">
    <property type="protein sequence ID" value="VAW23686.1"/>
    <property type="molecule type" value="Genomic_DNA"/>
</dbReference>